<evidence type="ECO:0008006" key="4">
    <source>
        <dbReference type="Google" id="ProtNLM"/>
    </source>
</evidence>
<keyword evidence="3" id="KW-1185">Reference proteome</keyword>
<evidence type="ECO:0000256" key="1">
    <source>
        <dbReference type="SAM" id="SignalP"/>
    </source>
</evidence>
<comment type="caution">
    <text evidence="2">The sequence shown here is derived from an EMBL/GenBank/DDBJ whole genome shotgun (WGS) entry which is preliminary data.</text>
</comment>
<organism evidence="2 3">
    <name type="scientific">Phragmitibacter flavus</name>
    <dbReference type="NCBI Taxonomy" id="2576071"/>
    <lineage>
        <taxon>Bacteria</taxon>
        <taxon>Pseudomonadati</taxon>
        <taxon>Verrucomicrobiota</taxon>
        <taxon>Verrucomicrobiia</taxon>
        <taxon>Verrucomicrobiales</taxon>
        <taxon>Verrucomicrobiaceae</taxon>
        <taxon>Phragmitibacter</taxon>
    </lineage>
</organism>
<accession>A0A5R8KHI3</accession>
<gene>
    <name evidence="2" type="ORF">FEM03_09150</name>
</gene>
<protein>
    <recommendedName>
        <fullName evidence="4">Dipeptidylpeptidase IV N-terminal domain-containing protein</fullName>
    </recommendedName>
</protein>
<dbReference type="RefSeq" id="WP_138085898.1">
    <property type="nucleotide sequence ID" value="NZ_VAUV01000006.1"/>
</dbReference>
<dbReference type="EMBL" id="VAUV01000006">
    <property type="protein sequence ID" value="TLD71069.1"/>
    <property type="molecule type" value="Genomic_DNA"/>
</dbReference>
<reference evidence="2 3" key="1">
    <citation type="submission" date="2019-05" db="EMBL/GenBank/DDBJ databases">
        <title>Verrucobacter flavum gen. nov., sp. nov. a new member of the family Verrucomicrobiaceae.</title>
        <authorList>
            <person name="Szuroczki S."/>
            <person name="Abbaszade G."/>
            <person name="Szabo A."/>
            <person name="Felfoldi T."/>
            <person name="Schumann P."/>
            <person name="Boka K."/>
            <person name="Keki Z."/>
            <person name="Toumi M."/>
            <person name="Toth E."/>
        </authorList>
    </citation>
    <scope>NUCLEOTIDE SEQUENCE [LARGE SCALE GENOMIC DNA]</scope>
    <source>
        <strain evidence="2 3">MG-N-17</strain>
    </source>
</reference>
<evidence type="ECO:0000313" key="3">
    <source>
        <dbReference type="Proteomes" id="UP000306196"/>
    </source>
</evidence>
<dbReference type="OrthoDB" id="9812921at2"/>
<name>A0A5R8KHI3_9BACT</name>
<proteinExistence type="predicted"/>
<dbReference type="AlphaFoldDB" id="A0A5R8KHI3"/>
<feature type="signal peptide" evidence="1">
    <location>
        <begin position="1"/>
        <end position="22"/>
    </location>
</feature>
<feature type="chain" id="PRO_5024384167" description="Dipeptidylpeptidase IV N-terminal domain-containing protein" evidence="1">
    <location>
        <begin position="23"/>
        <end position="210"/>
    </location>
</feature>
<dbReference type="Proteomes" id="UP000306196">
    <property type="component" value="Unassembled WGS sequence"/>
</dbReference>
<keyword evidence="1" id="KW-0732">Signal</keyword>
<evidence type="ECO:0000313" key="2">
    <source>
        <dbReference type="EMBL" id="TLD71069.1"/>
    </source>
</evidence>
<sequence>MNTATTISTTFMIFLIASSVLAEEWSVIDGTSPSQKQELVTIPIFDTDPPNGTPFRIALRDASSKQILDSFLWEGDMGDPNAHKQNKAFWSPGGRFVAVYMRSGRLSATTAYFIVERGKLIRVTPPDAWQNVLGRFKATEAGPNGGISPVAWTDRNRLKVAVIGSAEAESGRIPFHYHAMFKFKGGDGVVPWIRLESVESARDNSEQGAP</sequence>